<keyword evidence="4" id="KW-1185">Reference proteome</keyword>
<evidence type="ECO:0000313" key="3">
    <source>
        <dbReference type="EMBL" id="THH35927.1"/>
    </source>
</evidence>
<evidence type="ECO:0000313" key="4">
    <source>
        <dbReference type="Proteomes" id="UP000306602"/>
    </source>
</evidence>
<dbReference type="Proteomes" id="UP000306602">
    <property type="component" value="Unassembled WGS sequence"/>
</dbReference>
<accession>A0A4S4NBT5</accession>
<protein>
    <recommendedName>
        <fullName evidence="5">Peptidase M23</fullName>
    </recommendedName>
</protein>
<feature type="chain" id="PRO_5020255070" description="Peptidase M23" evidence="2">
    <location>
        <begin position="22"/>
        <end position="62"/>
    </location>
</feature>
<keyword evidence="1" id="KW-1133">Transmembrane helix</keyword>
<gene>
    <name evidence="3" type="ORF">E4Z66_12725</name>
</gene>
<comment type="caution">
    <text evidence="3">The sequence shown here is derived from an EMBL/GenBank/DDBJ whole genome shotgun (WGS) entry which is preliminary data.</text>
</comment>
<feature type="transmembrane region" description="Helical" evidence="1">
    <location>
        <begin position="35"/>
        <end position="55"/>
    </location>
</feature>
<evidence type="ECO:0008006" key="5">
    <source>
        <dbReference type="Google" id="ProtNLM"/>
    </source>
</evidence>
<evidence type="ECO:0000256" key="2">
    <source>
        <dbReference type="SAM" id="SignalP"/>
    </source>
</evidence>
<dbReference type="EMBL" id="SRKY01000003">
    <property type="protein sequence ID" value="THH35927.1"/>
    <property type="molecule type" value="Genomic_DNA"/>
</dbReference>
<reference evidence="3 4" key="1">
    <citation type="submission" date="2019-04" db="EMBL/GenBank/DDBJ databases">
        <title>Shimia ponticola sp. nov., isolated from seawater.</title>
        <authorList>
            <person name="Kim Y.-O."/>
            <person name="Yoon J.-H."/>
        </authorList>
    </citation>
    <scope>NUCLEOTIDE SEQUENCE [LARGE SCALE GENOMIC DNA]</scope>
    <source>
        <strain evidence="3 4">MYP11</strain>
    </source>
</reference>
<dbReference type="AlphaFoldDB" id="A0A4S4NBT5"/>
<keyword evidence="1" id="KW-0812">Transmembrane</keyword>
<proteinExistence type="predicted"/>
<name>A0A4S4NBT5_9RHOB</name>
<dbReference type="RefSeq" id="WP_136463397.1">
    <property type="nucleotide sequence ID" value="NZ_SRKY01000003.1"/>
</dbReference>
<sequence>MKTILPLSSLIAVLAPAAAMAHGGAHLHPHGVEGWVVGLGIVAMIAGGAVSVRVARRGQDRK</sequence>
<keyword evidence="2" id="KW-0732">Signal</keyword>
<keyword evidence="1" id="KW-0472">Membrane</keyword>
<organism evidence="3 4">
    <name type="scientific">Aliishimia ponticola</name>
    <dbReference type="NCBI Taxonomy" id="2499833"/>
    <lineage>
        <taxon>Bacteria</taxon>
        <taxon>Pseudomonadati</taxon>
        <taxon>Pseudomonadota</taxon>
        <taxon>Alphaproteobacteria</taxon>
        <taxon>Rhodobacterales</taxon>
        <taxon>Paracoccaceae</taxon>
        <taxon>Aliishimia</taxon>
    </lineage>
</organism>
<feature type="signal peptide" evidence="2">
    <location>
        <begin position="1"/>
        <end position="21"/>
    </location>
</feature>
<evidence type="ECO:0000256" key="1">
    <source>
        <dbReference type="SAM" id="Phobius"/>
    </source>
</evidence>